<dbReference type="Pfam" id="PF03641">
    <property type="entry name" value="Lysine_decarbox"/>
    <property type="match status" value="1"/>
</dbReference>
<sequence>MEKWVTIYCASSPGIPQVYFDEAKKLASDLVESGYGIIYGGGAMGLMGAIADAVLENGGRIKGIIPRFMIEVEWEHKGVKEMVHVETMHQRKQLLIENTSAVIALPGGSGTLEELYEVVSLKKLGMFPHPIVLLNTNNYFNPLIEMAERMARENFMRKEHLSMWSAVQRPEEVVEIIENTEKWGPEVIKFAAVSESQNQSMQ</sequence>
<organism evidence="4 5">
    <name type="scientific">Alkalitalea saponilacus</name>
    <dbReference type="NCBI Taxonomy" id="889453"/>
    <lineage>
        <taxon>Bacteria</taxon>
        <taxon>Pseudomonadati</taxon>
        <taxon>Bacteroidota</taxon>
        <taxon>Bacteroidia</taxon>
        <taxon>Marinilabiliales</taxon>
        <taxon>Marinilabiliaceae</taxon>
        <taxon>Alkalitalea</taxon>
    </lineage>
</organism>
<keyword evidence="3" id="KW-0203">Cytokinin biosynthesis</keyword>
<dbReference type="NCBIfam" id="TIGR00730">
    <property type="entry name" value="Rossman fold protein, TIGR00730 family"/>
    <property type="match status" value="1"/>
</dbReference>
<dbReference type="Gene3D" id="3.40.50.450">
    <property type="match status" value="1"/>
</dbReference>
<dbReference type="GO" id="GO:0005829">
    <property type="term" value="C:cytosol"/>
    <property type="evidence" value="ECO:0007669"/>
    <property type="project" value="TreeGrafter"/>
</dbReference>
<dbReference type="STRING" id="889453.SAMN03080601_01194"/>
<gene>
    <name evidence="4" type="ORF">SAMN03080601_01194</name>
</gene>
<evidence type="ECO:0000256" key="2">
    <source>
        <dbReference type="ARBA" id="ARBA00006763"/>
    </source>
</evidence>
<dbReference type="AlphaFoldDB" id="A0A1T5E2Y7"/>
<dbReference type="EC" id="3.2.2.n1" evidence="3"/>
<keyword evidence="5" id="KW-1185">Reference proteome</keyword>
<dbReference type="GO" id="GO:0009691">
    <property type="term" value="P:cytokinin biosynthetic process"/>
    <property type="evidence" value="ECO:0007669"/>
    <property type="project" value="UniProtKB-UniRule"/>
</dbReference>
<dbReference type="GO" id="GO:0008714">
    <property type="term" value="F:AMP nucleosidase activity"/>
    <property type="evidence" value="ECO:0007669"/>
    <property type="project" value="UniProtKB-EC"/>
</dbReference>
<reference evidence="4 5" key="1">
    <citation type="submission" date="2017-02" db="EMBL/GenBank/DDBJ databases">
        <authorList>
            <person name="Peterson S.W."/>
        </authorList>
    </citation>
    <scope>NUCLEOTIDE SEQUENCE [LARGE SCALE GENOMIC DNA]</scope>
    <source>
        <strain evidence="4 5">DSM 24412</strain>
    </source>
</reference>
<dbReference type="InterPro" id="IPR005269">
    <property type="entry name" value="LOG"/>
</dbReference>
<protein>
    <recommendedName>
        <fullName evidence="3">Cytokinin riboside 5'-monophosphate phosphoribohydrolase</fullName>
        <ecNumber evidence="3">3.2.2.n1</ecNumber>
    </recommendedName>
</protein>
<keyword evidence="3" id="KW-0378">Hydrolase</keyword>
<comment type="similarity">
    <text evidence="2 3">Belongs to the LOG family.</text>
</comment>
<proteinExistence type="inferred from homology"/>
<dbReference type="EMBL" id="FUYV01000005">
    <property type="protein sequence ID" value="SKB78255.1"/>
    <property type="molecule type" value="Genomic_DNA"/>
</dbReference>
<dbReference type="SUPFAM" id="SSF102405">
    <property type="entry name" value="MCP/YpsA-like"/>
    <property type="match status" value="1"/>
</dbReference>
<comment type="catalytic activity">
    <reaction evidence="1">
        <text>AMP + H2O = D-ribose 5-phosphate + adenine</text>
        <dbReference type="Rhea" id="RHEA:20129"/>
        <dbReference type="ChEBI" id="CHEBI:15377"/>
        <dbReference type="ChEBI" id="CHEBI:16708"/>
        <dbReference type="ChEBI" id="CHEBI:78346"/>
        <dbReference type="ChEBI" id="CHEBI:456215"/>
        <dbReference type="EC" id="3.2.2.4"/>
    </reaction>
</comment>
<accession>A0A1T5E2Y7</accession>
<dbReference type="PANTHER" id="PTHR31223:SF70">
    <property type="entry name" value="LOG FAMILY PROTEIN YJL055W"/>
    <property type="match status" value="1"/>
</dbReference>
<evidence type="ECO:0000256" key="3">
    <source>
        <dbReference type="RuleBase" id="RU363015"/>
    </source>
</evidence>
<evidence type="ECO:0000313" key="5">
    <source>
        <dbReference type="Proteomes" id="UP000191055"/>
    </source>
</evidence>
<dbReference type="InterPro" id="IPR031100">
    <property type="entry name" value="LOG_fam"/>
</dbReference>
<dbReference type="PANTHER" id="PTHR31223">
    <property type="entry name" value="LOG FAMILY PROTEIN YJL055W"/>
    <property type="match status" value="1"/>
</dbReference>
<evidence type="ECO:0000313" key="4">
    <source>
        <dbReference type="EMBL" id="SKB78255.1"/>
    </source>
</evidence>
<evidence type="ECO:0000256" key="1">
    <source>
        <dbReference type="ARBA" id="ARBA00000274"/>
    </source>
</evidence>
<dbReference type="Proteomes" id="UP000191055">
    <property type="component" value="Unassembled WGS sequence"/>
</dbReference>
<dbReference type="RefSeq" id="WP_232468431.1">
    <property type="nucleotide sequence ID" value="NZ_CP021904.1"/>
</dbReference>
<name>A0A1T5E2Y7_9BACT</name>